<accession>A0A371C5Q3</accession>
<dbReference type="EMBL" id="KZ857336">
    <property type="protein sequence ID" value="RDW25635.1"/>
    <property type="molecule type" value="Genomic_DNA"/>
</dbReference>
<protein>
    <submittedName>
        <fullName evidence="2">Uncharacterized protein</fullName>
    </submittedName>
</protein>
<organism evidence="2 3">
    <name type="scientific">Yarrowia lipolytica</name>
    <name type="common">Candida lipolytica</name>
    <dbReference type="NCBI Taxonomy" id="4952"/>
    <lineage>
        <taxon>Eukaryota</taxon>
        <taxon>Fungi</taxon>
        <taxon>Dikarya</taxon>
        <taxon>Ascomycota</taxon>
        <taxon>Saccharomycotina</taxon>
        <taxon>Dipodascomycetes</taxon>
        <taxon>Dipodascales</taxon>
        <taxon>Dipodascales incertae sedis</taxon>
        <taxon>Yarrowia</taxon>
    </lineage>
</organism>
<feature type="non-terminal residue" evidence="2">
    <location>
        <position position="1"/>
    </location>
</feature>
<reference evidence="2 3" key="1">
    <citation type="submission" date="2018-07" db="EMBL/GenBank/DDBJ databases">
        <title>Draft Genome Assemblies for Five Robust Yarrowia lipolytica Strains Exhibiting High Lipid Production and Pentose Sugar Utilization and Sugar Alcohol Secretion from Undetoxified Lignocellulosic Biomass Hydrolysates.</title>
        <authorList>
            <consortium name="DOE Joint Genome Institute"/>
            <person name="Walker C."/>
            <person name="Ryu S."/>
            <person name="Na H."/>
            <person name="Zane M."/>
            <person name="LaButti K."/>
            <person name="Lipzen A."/>
            <person name="Haridas S."/>
            <person name="Barry K."/>
            <person name="Grigoriev I.V."/>
            <person name="Quarterman J."/>
            <person name="Slininger P."/>
            <person name="Dien B."/>
            <person name="Trinh C.T."/>
        </authorList>
    </citation>
    <scope>NUCLEOTIDE SEQUENCE [LARGE SCALE GENOMIC DNA]</scope>
    <source>
        <strain evidence="2 3">YB392</strain>
    </source>
</reference>
<feature type="region of interest" description="Disordered" evidence="1">
    <location>
        <begin position="1"/>
        <end position="66"/>
    </location>
</feature>
<dbReference type="VEuPathDB" id="FungiDB:YALI0_C13970g"/>
<sequence length="185" mass="19597">PAQAEKSPAQAEKSPAQAEKSPAQAEKSPAQAEKSPAQAEKSPAQAEKSPAQAPAPAQLPKQANSAVSRAAPRLAMALGAAAFLFRRVSQSERDTVPQVLFLRYCSSGFAGFETSTAVEEATLEYRDFDQPRPPVNSDAYVNTCHNYGISFNNSAAYHTSSNGLVERRTLILKDMVRSGIAGGCG</sequence>
<evidence type="ECO:0000256" key="1">
    <source>
        <dbReference type="SAM" id="MobiDB-lite"/>
    </source>
</evidence>
<dbReference type="AlphaFoldDB" id="A0A371C5Q3"/>
<proteinExistence type="predicted"/>
<gene>
    <name evidence="2" type="ORF">B0I71DRAFT_140891</name>
</gene>
<evidence type="ECO:0000313" key="2">
    <source>
        <dbReference type="EMBL" id="RDW25635.1"/>
    </source>
</evidence>
<dbReference type="Proteomes" id="UP000256601">
    <property type="component" value="Unassembled WGS sequence"/>
</dbReference>
<name>A0A371C5Q3_YARLL</name>
<feature type="compositionally biased region" description="Low complexity" evidence="1">
    <location>
        <begin position="42"/>
        <end position="66"/>
    </location>
</feature>
<evidence type="ECO:0000313" key="3">
    <source>
        <dbReference type="Proteomes" id="UP000256601"/>
    </source>
</evidence>